<feature type="transmembrane region" description="Helical" evidence="6">
    <location>
        <begin position="48"/>
        <end position="66"/>
    </location>
</feature>
<dbReference type="CDD" id="cd07731">
    <property type="entry name" value="ComA-like_MBL-fold"/>
    <property type="match status" value="1"/>
</dbReference>
<comment type="caution">
    <text evidence="8">The sequence shown here is derived from an EMBL/GenBank/DDBJ whole genome shotgun (WGS) entry which is preliminary data.</text>
</comment>
<evidence type="ECO:0000256" key="1">
    <source>
        <dbReference type="ARBA" id="ARBA00004651"/>
    </source>
</evidence>
<feature type="transmembrane region" description="Helical" evidence="6">
    <location>
        <begin position="470"/>
        <end position="488"/>
    </location>
</feature>
<dbReference type="EMBL" id="JACSQA010000033">
    <property type="protein sequence ID" value="MBD8028203.1"/>
    <property type="molecule type" value="Genomic_DNA"/>
</dbReference>
<dbReference type="PANTHER" id="PTHR30619:SF1">
    <property type="entry name" value="RECOMBINATION PROTEIN 2"/>
    <property type="match status" value="1"/>
</dbReference>
<dbReference type="SUPFAM" id="SSF56281">
    <property type="entry name" value="Metallo-hydrolase/oxidoreductase"/>
    <property type="match status" value="1"/>
</dbReference>
<evidence type="ECO:0000256" key="2">
    <source>
        <dbReference type="ARBA" id="ARBA00022475"/>
    </source>
</evidence>
<dbReference type="InterPro" id="IPR004797">
    <property type="entry name" value="Competence_ComEC/Rec2"/>
</dbReference>
<dbReference type="NCBIfam" id="TIGR00361">
    <property type="entry name" value="ComEC_Rec2"/>
    <property type="match status" value="1"/>
</dbReference>
<evidence type="ECO:0000313" key="8">
    <source>
        <dbReference type="EMBL" id="MBD8028203.1"/>
    </source>
</evidence>
<dbReference type="InterPro" id="IPR052159">
    <property type="entry name" value="Competence_DNA_uptake"/>
</dbReference>
<feature type="transmembrane region" description="Helical" evidence="6">
    <location>
        <begin position="230"/>
        <end position="249"/>
    </location>
</feature>
<keyword evidence="2" id="KW-1003">Cell membrane</keyword>
<protein>
    <submittedName>
        <fullName evidence="8">DNA internalization-related competence protein ComEC/Rec2</fullName>
    </submittedName>
</protein>
<feature type="transmembrane region" description="Helical" evidence="6">
    <location>
        <begin position="447"/>
        <end position="464"/>
    </location>
</feature>
<evidence type="ECO:0000259" key="7">
    <source>
        <dbReference type="SMART" id="SM00849"/>
    </source>
</evidence>
<dbReference type="SMART" id="SM00849">
    <property type="entry name" value="Lactamase_B"/>
    <property type="match status" value="1"/>
</dbReference>
<feature type="transmembrane region" description="Helical" evidence="6">
    <location>
        <begin position="345"/>
        <end position="367"/>
    </location>
</feature>
<accession>A0ABR8XG60</accession>
<comment type="subcellular location">
    <subcellularLocation>
        <location evidence="1">Cell membrane</location>
        <topology evidence="1">Multi-pass membrane protein</topology>
    </subcellularLocation>
</comment>
<evidence type="ECO:0000256" key="3">
    <source>
        <dbReference type="ARBA" id="ARBA00022692"/>
    </source>
</evidence>
<dbReference type="NCBIfam" id="TIGR00360">
    <property type="entry name" value="ComEC_N-term"/>
    <property type="match status" value="1"/>
</dbReference>
<feature type="transmembrane region" description="Helical" evidence="6">
    <location>
        <begin position="304"/>
        <end position="325"/>
    </location>
</feature>
<evidence type="ECO:0000256" key="4">
    <source>
        <dbReference type="ARBA" id="ARBA00022989"/>
    </source>
</evidence>
<dbReference type="Proteomes" id="UP000640930">
    <property type="component" value="Unassembled WGS sequence"/>
</dbReference>
<feature type="transmembrane region" description="Helical" evidence="6">
    <location>
        <begin position="379"/>
        <end position="406"/>
    </location>
</feature>
<gene>
    <name evidence="8" type="ORF">H9636_16265</name>
</gene>
<reference evidence="8 9" key="1">
    <citation type="submission" date="2020-08" db="EMBL/GenBank/DDBJ databases">
        <title>A Genomic Blueprint of the Chicken Gut Microbiome.</title>
        <authorList>
            <person name="Gilroy R."/>
            <person name="Ravi A."/>
            <person name="Getino M."/>
            <person name="Pursley I."/>
            <person name="Horton D.L."/>
            <person name="Alikhan N.-F."/>
            <person name="Baker D."/>
            <person name="Gharbi K."/>
            <person name="Hall N."/>
            <person name="Watson M."/>
            <person name="Adriaenssens E.M."/>
            <person name="Foster-Nyarko E."/>
            <person name="Jarju S."/>
            <person name="Secka A."/>
            <person name="Antonio M."/>
            <person name="Oren A."/>
            <person name="Chaudhuri R."/>
            <person name="La Ragione R.M."/>
            <person name="Hildebrand F."/>
            <person name="Pallen M.J."/>
        </authorList>
    </citation>
    <scope>NUCLEOTIDE SEQUENCE [LARGE SCALE GENOMIC DNA]</scope>
    <source>
        <strain evidence="8 9">Re31</strain>
    </source>
</reference>
<dbReference type="Pfam" id="PF00753">
    <property type="entry name" value="Lactamase_B"/>
    <property type="match status" value="1"/>
</dbReference>
<organism evidence="8 9">
    <name type="scientific">Ureibacillus galli</name>
    <dbReference type="NCBI Taxonomy" id="2762222"/>
    <lineage>
        <taxon>Bacteria</taxon>
        <taxon>Bacillati</taxon>
        <taxon>Bacillota</taxon>
        <taxon>Bacilli</taxon>
        <taxon>Bacillales</taxon>
        <taxon>Caryophanaceae</taxon>
        <taxon>Ureibacillus</taxon>
    </lineage>
</organism>
<dbReference type="InterPro" id="IPR004477">
    <property type="entry name" value="ComEC_N"/>
</dbReference>
<dbReference type="Pfam" id="PF03772">
    <property type="entry name" value="Competence"/>
    <property type="match status" value="1"/>
</dbReference>
<dbReference type="RefSeq" id="WP_191708619.1">
    <property type="nucleotide sequence ID" value="NZ_JACSQA010000033.1"/>
</dbReference>
<evidence type="ECO:0000256" key="5">
    <source>
        <dbReference type="ARBA" id="ARBA00023136"/>
    </source>
</evidence>
<dbReference type="PANTHER" id="PTHR30619">
    <property type="entry name" value="DNA INTERNALIZATION/COMPETENCE PROTEIN COMEC/REC2"/>
    <property type="match status" value="1"/>
</dbReference>
<feature type="transmembrane region" description="Helical" evidence="6">
    <location>
        <begin position="261"/>
        <end position="284"/>
    </location>
</feature>
<keyword evidence="9" id="KW-1185">Reference proteome</keyword>
<dbReference type="InterPro" id="IPR036866">
    <property type="entry name" value="RibonucZ/Hydroxyglut_hydro"/>
</dbReference>
<evidence type="ECO:0000256" key="6">
    <source>
        <dbReference type="SAM" id="Phobius"/>
    </source>
</evidence>
<dbReference type="InterPro" id="IPR001279">
    <property type="entry name" value="Metallo-B-lactamas"/>
</dbReference>
<proteinExistence type="predicted"/>
<dbReference type="Gene3D" id="3.60.15.10">
    <property type="entry name" value="Ribonuclease Z/Hydroxyacylglutathione hydrolase-like"/>
    <property type="match status" value="1"/>
</dbReference>
<feature type="transmembrane region" description="Helical" evidence="6">
    <location>
        <begin position="7"/>
        <end position="36"/>
    </location>
</feature>
<dbReference type="InterPro" id="IPR035681">
    <property type="entry name" value="ComA-like_MBL"/>
</dbReference>
<keyword evidence="5 6" id="KW-0472">Membrane</keyword>
<name>A0ABR8XG60_9BACL</name>
<keyword evidence="4 6" id="KW-1133">Transmembrane helix</keyword>
<keyword evidence="3 6" id="KW-0812">Transmembrane</keyword>
<sequence length="761" mass="87448">MLFKHKWIFYALSVLVASLAAFESIRLLFILILFYVFLSYKKIRKGHIVGVFIVGIASYFYFSYAIKQLHEPINLPEVLTWTDEYTIKGNMLRGFMENDEGRNVYVKYEIKSELEKMNLQQTPLVGMQFMVIGTLVEPSKPNHLYAFDMKKYLKSKGAIGIIEISEMECLGIKDSIVRKISLQRFHLKNHIEGTFPHTLVGEAQALLIGLQENVDEETTRAYQKLGITHLFAISGLHIAIVSFIFFQGLLRLRIRRELATIVLMIVLPVYGVLAGGAPSVWRAIIIVEIMMASRIKDKIAADDALAISFILFVLLEPWSIYQIGFQLSYLATASLIYSGPLIQRYSSWVIQSFFITFVCQLLVYPLLLFHFYEMSLSSFLVNIFFVPLFSFIILPINIVLLLLSYIPTSVSSFLFSCYEPIRQFLTMIIDFLQWIPHQMWNPGKPTIFLILFAYFSVLLVFYLLDCQKNWYIILSVLLIPALMIHFSGKLSEELKISFINVGQGDCILMELPYRKEVYMIDTGGLLRFEQEKWKENDRSYEIGRDIVVPYLKGKGITKIDKLILTHADSDHVEGAEEVLQEIELKEIHISPSSYKEEAMKDLLKEAKKRKIPIKEQIANRSWKVGDITFTYLWPKETKYEGNNDSLVLHVSMNQFDALFTGDLEKEGEQMLLKDYPGLPKIDVLKAGHHGSKTSSSEEFVEQLQPSLTIFSAGKNNRYGHPHEEVINRFETYNLTTLTTSEVGTIELTIFDSKMEIATTLD</sequence>
<feature type="domain" description="Metallo-beta-lactamase" evidence="7">
    <location>
        <begin position="503"/>
        <end position="714"/>
    </location>
</feature>
<evidence type="ECO:0000313" key="9">
    <source>
        <dbReference type="Proteomes" id="UP000640930"/>
    </source>
</evidence>